<evidence type="ECO:0000256" key="9">
    <source>
        <dbReference type="ARBA" id="ARBA00022837"/>
    </source>
</evidence>
<dbReference type="InterPro" id="IPR002077">
    <property type="entry name" value="VDCCAlpha1"/>
</dbReference>
<feature type="transmembrane region" description="Helical" evidence="21">
    <location>
        <begin position="502"/>
        <end position="525"/>
    </location>
</feature>
<dbReference type="InterPro" id="IPR031649">
    <property type="entry name" value="GPHH_dom"/>
</dbReference>
<feature type="transmembrane region" description="Helical" evidence="21">
    <location>
        <begin position="992"/>
        <end position="1017"/>
    </location>
</feature>
<evidence type="ECO:0000256" key="14">
    <source>
        <dbReference type="ARBA" id="ARBA00023180"/>
    </source>
</evidence>
<dbReference type="Gene3D" id="1.10.238.10">
    <property type="entry name" value="EF-hand"/>
    <property type="match status" value="1"/>
</dbReference>
<evidence type="ECO:0000256" key="18">
    <source>
        <dbReference type="PIRSR" id="PIRSR602077-1"/>
    </source>
</evidence>
<organism evidence="23">
    <name type="scientific">Mnemiopsis leidyi</name>
    <name type="common">Sea walnut</name>
    <name type="synonym">Warty comb jellyfish</name>
    <dbReference type="NCBI Taxonomy" id="27923"/>
    <lineage>
        <taxon>Eukaryota</taxon>
        <taxon>Metazoa</taxon>
        <taxon>Ctenophora</taxon>
        <taxon>Tentaculata</taxon>
        <taxon>Lobata</taxon>
        <taxon>Bolinopsidae</taxon>
        <taxon>Mnemiopsis</taxon>
    </lineage>
</organism>
<feature type="compositionally biased region" description="Polar residues" evidence="20">
    <location>
        <begin position="1549"/>
        <end position="1558"/>
    </location>
</feature>
<evidence type="ECO:0000256" key="2">
    <source>
        <dbReference type="ARBA" id="ARBA00022448"/>
    </source>
</evidence>
<dbReference type="PANTHER" id="PTHR45628:SF7">
    <property type="entry name" value="VOLTAGE-DEPENDENT CALCIUM CHANNEL TYPE A SUBUNIT ALPHA-1"/>
    <property type="match status" value="1"/>
</dbReference>
<evidence type="ECO:0000256" key="17">
    <source>
        <dbReference type="ARBA" id="ARBA00067459"/>
    </source>
</evidence>
<evidence type="ECO:0000256" key="12">
    <source>
        <dbReference type="ARBA" id="ARBA00023065"/>
    </source>
</evidence>
<keyword evidence="13 21" id="KW-0472">Membrane</keyword>
<feature type="transmembrane region" description="Helical" evidence="21">
    <location>
        <begin position="6"/>
        <end position="23"/>
    </location>
</feature>
<accession>F6MZB7</accession>
<name>F6MZB7_MNELE</name>
<evidence type="ECO:0000256" key="6">
    <source>
        <dbReference type="ARBA" id="ARBA00022692"/>
    </source>
</evidence>
<evidence type="ECO:0000256" key="4">
    <source>
        <dbReference type="ARBA" id="ARBA00022568"/>
    </source>
</evidence>
<sequence>PFEIFIYLAIFANCVSLAMYKPMPKSDVDETSSVLDTLEYIFIGIFWVESIVKIIAQGFMCHHGSYLRSFWNVLDFFIVIVGTLSVMSLDTGGIKALRALRVLRPLKFIAGCRPLQVVMNSILMALIPLMNVAVLILFFIIFCAIMGMELFRGQFNQACADMHTEEIPDNYKHPCDETLQMGFMCPQSYNCVDWEGPNEGITTFNHIGLASLTVFQIITLEGWTDIMYWSMDAIGPELPPLFYCNIVIWGAFFMLNLVLGVLAGEFSKQREKIEARKEYLRKKRNDDYKKELEGYELWIREGEKISENEAMKEQRRLGGKNSYDGNHLEDNFDDVSNISERQRNGLSRCWQNLFPSLRERNRLLRERAAKIVKSKSMYWVVMFLVTMNTISVSLKWYGMPEEMDKNMKHVEFVFTFIFIIEMTIRMYGLGIEQYFKSKFNTFDFTVIFASLFEQFYVQFFDGADMGLTVFRSLRLLRLFKVTRYWTSLRNLAAALLNSLKSIVSLLFLLFLFLLIFALLGMQLFGGHFVFAEQVPRVNFDSFLTALLAVFQMLTGEDWNVIMYNAINALGGSNNYKGGICSIYFIVFMVIMNYTLLNVFLAIAVDGLADFEMMNDAEKEDEKKEEAEKDAVMQELHNLDNVSDGDDVSNTRPASIELRNRAQAYRADYPDHADTPISIEDSDMSDEENLPEHDPDNWIGPRSARSWHSDGSRSRRTPRPQTTTVPIVPHRSFFIFSPTNPLRRFCHWIVNLRHFDNFILFIILLSCIMQMLQNPKDLESDNNRFIEYLEYGVTVIFCLEMILRVIDLGFVIHPGSYLRDPWNVLDAVVVLVSILRVAVKAPTVKRLTNVMLSMRSLKSINRIQKLKNVCLCLVKSVGSILNLLLIAILLTFMFSVMGVHMLEGKFFFCTDSSKKTAPECMGSYFAFPSNDAENRKVEERKWQKHFFRFDDVQLAMLTLFTVATFEGWPDVMTNMMDASLKDHGPIENANPALCIYIVVYLVVMSFFMINIFVGFVIVTFQEKGEKDNETSILDRNKRSCIEFSLKVKPQNKYIPNNEEGLRYKLWQVVSSSIYTNLIMFIIFINTIQLMMPYHGMSRDYETGLETVNAILVAVFTVDIILKLAAYGVKQYFLGGSWNIFDFVVLVGSFIDIMVSTWYTDNFMISRLVKMFRAARLIKLLNYGGEMRTLLFVFLKALKSLPHVMFLVMLTFYIYAIIGMQIFGKVIADPDNNPDYVITRYNNFESFENAMILLFRCSTGEAWHAIMRDLTPERAICSDVSSGNKDTNCGSSFSLIYFCTFVITSQFLVVNLFVSVIIDNFDYLTRDMSIVGLHHLNKFVRKWADFDPKASGRIKHEDVIKLLKRISPPLGLGKKCPDRVAYMRMIGMNMPLLQDGTVEFTATLFALVRTSLDIHMPKGVNAVSDMNKQLKGEICRTFPGMRSKLLERVLPVDEPGKEVETVAKIYATLMIQKFYRHLQKKREEEFQKSQQQPLVAGLRIPHELSKPLKRQISGELDLESDDDEYNNISKKPVHSIVSNLFNSVKHKRTDNYNNRSSGSTPRLPHRTSSKDIELGELNNNNSPNLLTDVVSLAAAKRSLHKVWRFARGLIKISLLFLKNSKE</sequence>
<dbReference type="InterPro" id="IPR050599">
    <property type="entry name" value="VDCC_alpha-1_subunit"/>
</dbReference>
<dbReference type="SUPFAM" id="SSF81324">
    <property type="entry name" value="Voltage-gated potassium channels"/>
    <property type="match status" value="4"/>
</dbReference>
<dbReference type="EMBL" id="JF905561">
    <property type="protein sequence ID" value="AEF59084.1"/>
    <property type="molecule type" value="Genomic_DNA"/>
</dbReference>
<dbReference type="GO" id="GO:0005891">
    <property type="term" value="C:voltage-gated calcium channel complex"/>
    <property type="evidence" value="ECO:0007669"/>
    <property type="project" value="InterPro"/>
</dbReference>
<dbReference type="InterPro" id="IPR005821">
    <property type="entry name" value="Ion_trans_dom"/>
</dbReference>
<comment type="similarity">
    <text evidence="16 19">Belongs to the calcium channel alpha-1 subunit (TC 1.A.1.11) family.</text>
</comment>
<dbReference type="FunFam" id="1.10.287.70:FF:000117">
    <property type="entry name" value="Voltage-gated Ca2+ channel, alpha subunit"/>
    <property type="match status" value="1"/>
</dbReference>
<dbReference type="GO" id="GO:0046872">
    <property type="term" value="F:metal ion binding"/>
    <property type="evidence" value="ECO:0007669"/>
    <property type="project" value="UniProtKB-KW"/>
</dbReference>
<feature type="binding site" evidence="18">
    <location>
        <position position="965"/>
    </location>
    <ligand>
        <name>Ca(2+)</name>
        <dbReference type="ChEBI" id="CHEBI:29108"/>
    </ligand>
</feature>
<keyword evidence="15" id="KW-0407">Ion channel</keyword>
<feature type="region of interest" description="Disordered" evidence="20">
    <location>
        <begin position="1545"/>
        <end position="1565"/>
    </location>
</feature>
<feature type="region of interest" description="Disordered" evidence="20">
    <location>
        <begin position="675"/>
        <end position="723"/>
    </location>
</feature>
<dbReference type="FunFam" id="1.10.287.70:FF:000093">
    <property type="entry name" value="Calcium channel subunit Cch1"/>
    <property type="match status" value="1"/>
</dbReference>
<feature type="transmembrane region" description="Helical" evidence="21">
    <location>
        <begin position="582"/>
        <end position="604"/>
    </location>
</feature>
<feature type="transmembrane region" description="Helical" evidence="21">
    <location>
        <begin position="1293"/>
        <end position="1316"/>
    </location>
</feature>
<evidence type="ECO:0000256" key="8">
    <source>
        <dbReference type="ARBA" id="ARBA00022737"/>
    </source>
</evidence>
<feature type="transmembrane region" description="Helical" evidence="21">
    <location>
        <begin position="117"/>
        <end position="147"/>
    </location>
</feature>
<dbReference type="Gene3D" id="6.10.250.2500">
    <property type="match status" value="1"/>
</dbReference>
<evidence type="ECO:0000256" key="19">
    <source>
        <dbReference type="RuleBase" id="RU003808"/>
    </source>
</evidence>
<dbReference type="Pfam" id="PF00520">
    <property type="entry name" value="Ion_trans"/>
    <property type="match status" value="4"/>
</dbReference>
<feature type="transmembrane region" description="Helical" evidence="21">
    <location>
        <begin position="409"/>
        <end position="427"/>
    </location>
</feature>
<keyword evidence="11 21" id="KW-1133">Transmembrane helix</keyword>
<evidence type="ECO:0000256" key="20">
    <source>
        <dbReference type="SAM" id="MobiDB-lite"/>
    </source>
</evidence>
<reference evidence="23" key="2">
    <citation type="submission" date="2011-05" db="EMBL/GenBank/DDBJ databases">
        <authorList>
            <person name="Ryan J.F."/>
            <person name="Pang K."/>
            <person name="Mullikin J.C."/>
            <person name="Martindale M.Q."/>
            <person name="Liebeskind B.J."/>
            <person name="Hillis D.M."/>
            <person name="Zakon H."/>
            <person name="Baxevanis A.D."/>
        </authorList>
    </citation>
    <scope>NUCLEOTIDE SEQUENCE</scope>
</reference>
<keyword evidence="12" id="KW-0406">Ion transport</keyword>
<feature type="transmembrane region" description="Helical" evidence="21">
    <location>
        <begin position="1064"/>
        <end position="1086"/>
    </location>
</feature>
<feature type="transmembrane region" description="Helical" evidence="21">
    <location>
        <begin position="377"/>
        <end position="397"/>
    </location>
</feature>
<dbReference type="FunFam" id="1.20.120.350:FF:000009">
    <property type="entry name" value="Voltage-dependent T-type calcium channel subunit alpha"/>
    <property type="match status" value="2"/>
</dbReference>
<dbReference type="Gene3D" id="1.10.287.70">
    <property type="match status" value="4"/>
</dbReference>
<keyword evidence="2" id="KW-0813">Transport</keyword>
<feature type="binding site" evidence="18">
    <location>
        <position position="221"/>
    </location>
    <ligand>
        <name>Ca(2+)</name>
        <dbReference type="ChEBI" id="CHEBI:29108"/>
    </ligand>
</feature>
<keyword evidence="4 19" id="KW-0109">Calcium transport</keyword>
<feature type="transmembrane region" description="Helical" evidence="21">
    <location>
        <begin position="1138"/>
        <end position="1157"/>
    </location>
</feature>
<dbReference type="FunFam" id="1.10.287.70:FF:000107">
    <property type="entry name" value="Voltage-dependent L-type calcium channel subunit alpha"/>
    <property type="match status" value="1"/>
</dbReference>
<feature type="transmembrane region" description="Helical" evidence="21">
    <location>
        <begin position="240"/>
        <end position="263"/>
    </location>
</feature>
<feature type="transmembrane region" description="Helical" evidence="21">
    <location>
        <begin position="823"/>
        <end position="843"/>
    </location>
</feature>
<evidence type="ECO:0000256" key="13">
    <source>
        <dbReference type="ARBA" id="ARBA00023136"/>
    </source>
</evidence>
<evidence type="ECO:0000313" key="23">
    <source>
        <dbReference type="EMBL" id="AEF59084.1"/>
    </source>
</evidence>
<dbReference type="PRINTS" id="PR00167">
    <property type="entry name" value="CACHANNEL"/>
</dbReference>
<evidence type="ECO:0000256" key="21">
    <source>
        <dbReference type="SAM" id="Phobius"/>
    </source>
</evidence>
<keyword evidence="3" id="KW-1003">Cell membrane</keyword>
<dbReference type="GO" id="GO:0008331">
    <property type="term" value="F:high voltage-gated calcium channel activity"/>
    <property type="evidence" value="ECO:0007669"/>
    <property type="project" value="TreeGrafter"/>
</dbReference>
<feature type="compositionally biased region" description="Acidic residues" evidence="20">
    <location>
        <begin position="679"/>
        <end position="688"/>
    </location>
</feature>
<keyword evidence="7 18" id="KW-0479">Metal-binding</keyword>
<keyword evidence="5 19" id="KW-0107">Calcium channel</keyword>
<feature type="transmembrane region" description="Helical" evidence="21">
    <location>
        <begin position="76"/>
        <end position="97"/>
    </location>
</feature>
<feature type="transmembrane region" description="Helical" evidence="21">
    <location>
        <begin position="35"/>
        <end position="56"/>
    </location>
</feature>
<dbReference type="InterPro" id="IPR014873">
    <property type="entry name" value="VDCC_a1su_IQ"/>
</dbReference>
<evidence type="ECO:0000256" key="1">
    <source>
        <dbReference type="ARBA" id="ARBA00004651"/>
    </source>
</evidence>
<evidence type="ECO:0000256" key="16">
    <source>
        <dbReference type="ARBA" id="ARBA00061395"/>
    </source>
</evidence>
<feature type="domain" description="Voltage-dependent calcium channel alpha-1 subunit IQ" evidence="22">
    <location>
        <begin position="1454"/>
        <end position="1489"/>
    </location>
</feature>
<keyword evidence="8" id="KW-0677">Repeat</keyword>
<feature type="non-terminal residue" evidence="23">
    <location>
        <position position="1"/>
    </location>
</feature>
<feature type="transmembrane region" description="Helical" evidence="21">
    <location>
        <begin position="882"/>
        <end position="901"/>
    </location>
</feature>
<dbReference type="Pfam" id="PF16905">
    <property type="entry name" value="GPHH"/>
    <property type="match status" value="1"/>
</dbReference>
<evidence type="ECO:0000256" key="7">
    <source>
        <dbReference type="ARBA" id="ARBA00022723"/>
    </source>
</evidence>
<reference evidence="23" key="1">
    <citation type="journal article" date="2011" name="Proc. Natl. Acad. Sci. U.S.A.">
        <title>Evolution of sodium channels predates the origin of nervous systems in animals.</title>
        <authorList>
            <person name="Liebeskind B.J."/>
            <person name="Hillis D.M."/>
            <person name="Zakon H.H."/>
        </authorList>
    </citation>
    <scope>NUCLEOTIDE SEQUENCE</scope>
</reference>
<dbReference type="FunFam" id="1.10.287.70:FF:000007">
    <property type="entry name" value="Voltage-dependent L-type calcium channel subunit alpha"/>
    <property type="match status" value="1"/>
</dbReference>
<evidence type="ECO:0000256" key="15">
    <source>
        <dbReference type="ARBA" id="ARBA00023303"/>
    </source>
</evidence>
<keyword evidence="10 19" id="KW-0851">Voltage-gated channel</keyword>
<keyword evidence="14" id="KW-0325">Glycoprotein</keyword>
<dbReference type="SMART" id="SM01062">
    <property type="entry name" value="Ca_chan_IQ"/>
    <property type="match status" value="1"/>
</dbReference>
<evidence type="ECO:0000256" key="10">
    <source>
        <dbReference type="ARBA" id="ARBA00022882"/>
    </source>
</evidence>
<evidence type="ECO:0000256" key="11">
    <source>
        <dbReference type="ARBA" id="ARBA00022989"/>
    </source>
</evidence>
<dbReference type="Gene3D" id="1.20.120.350">
    <property type="entry name" value="Voltage-gated potassium channels. Chain C"/>
    <property type="match status" value="4"/>
</dbReference>
<evidence type="ECO:0000256" key="3">
    <source>
        <dbReference type="ARBA" id="ARBA00022475"/>
    </source>
</evidence>
<dbReference type="Pfam" id="PF08763">
    <property type="entry name" value="Ca_chan_IQ"/>
    <property type="match status" value="1"/>
</dbReference>
<evidence type="ECO:0000259" key="22">
    <source>
        <dbReference type="SMART" id="SM01062"/>
    </source>
</evidence>
<comment type="subcellular location">
    <subcellularLocation>
        <location evidence="1">Cell membrane</location>
        <topology evidence="1">Multi-pass membrane protein</topology>
    </subcellularLocation>
    <subcellularLocation>
        <location evidence="19">Membrane</location>
        <topology evidence="19">Multi-pass membrane protein</topology>
    </subcellularLocation>
</comment>
<protein>
    <recommendedName>
        <fullName evidence="17">Calcium-channel protein CCH1</fullName>
    </recommendedName>
</protein>
<feature type="transmembrane region" description="Helical" evidence="21">
    <location>
        <begin position="1202"/>
        <end position="1221"/>
    </location>
</feature>
<proteinExistence type="inferred from homology"/>
<dbReference type="GO" id="GO:0098703">
    <property type="term" value="P:calcium ion import across plasma membrane"/>
    <property type="evidence" value="ECO:0007669"/>
    <property type="project" value="TreeGrafter"/>
</dbReference>
<feature type="transmembrane region" description="Helical" evidence="21">
    <location>
        <begin position="1106"/>
        <end position="1126"/>
    </location>
</feature>
<evidence type="ECO:0000256" key="5">
    <source>
        <dbReference type="ARBA" id="ARBA00022673"/>
    </source>
</evidence>
<feature type="transmembrane region" description="Helical" evidence="21">
    <location>
        <begin position="753"/>
        <end position="771"/>
    </location>
</feature>
<feature type="binding site" evidence="18">
    <location>
        <position position="556"/>
    </location>
    <ligand>
        <name>Ca(2+)</name>
        <dbReference type="ChEBI" id="CHEBI:29108"/>
    </ligand>
</feature>
<dbReference type="InterPro" id="IPR027359">
    <property type="entry name" value="Volt_channel_dom_sf"/>
</dbReference>
<keyword evidence="9 18" id="KW-0106">Calcium</keyword>
<keyword evidence="6 21" id="KW-0812">Transmembrane</keyword>
<dbReference type="PANTHER" id="PTHR45628">
    <property type="entry name" value="VOLTAGE-DEPENDENT CALCIUM CHANNEL TYPE A SUBUNIT ALPHA-1"/>
    <property type="match status" value="1"/>
</dbReference>